<evidence type="ECO:0000313" key="4">
    <source>
        <dbReference type="Proteomes" id="UP000319897"/>
    </source>
</evidence>
<dbReference type="Proteomes" id="UP000319897">
    <property type="component" value="Unassembled WGS sequence"/>
</dbReference>
<keyword evidence="3" id="KW-0378">Hydrolase</keyword>
<dbReference type="Gene3D" id="2.30.40.10">
    <property type="entry name" value="Urease, subunit C, domain 1"/>
    <property type="match status" value="2"/>
</dbReference>
<feature type="domain" description="Amidohydrolase-related" evidence="2">
    <location>
        <begin position="432"/>
        <end position="529"/>
    </location>
</feature>
<dbReference type="InterPro" id="IPR006680">
    <property type="entry name" value="Amidohydro-rel"/>
</dbReference>
<dbReference type="Gene3D" id="3.20.20.140">
    <property type="entry name" value="Metal-dependent hydrolases"/>
    <property type="match status" value="2"/>
</dbReference>
<keyword evidence="1" id="KW-0812">Transmembrane</keyword>
<keyword evidence="4" id="KW-1185">Reference proteome</keyword>
<gene>
    <name evidence="3" type="ORF">FJQ54_16060</name>
</gene>
<evidence type="ECO:0000313" key="3">
    <source>
        <dbReference type="EMBL" id="TPE58572.1"/>
    </source>
</evidence>
<keyword evidence="1" id="KW-0472">Membrane</keyword>
<organism evidence="3 4">
    <name type="scientific">Sandaracinobacter neustonicus</name>
    <dbReference type="NCBI Taxonomy" id="1715348"/>
    <lineage>
        <taxon>Bacteria</taxon>
        <taxon>Pseudomonadati</taxon>
        <taxon>Pseudomonadota</taxon>
        <taxon>Alphaproteobacteria</taxon>
        <taxon>Sphingomonadales</taxon>
        <taxon>Sphingosinicellaceae</taxon>
        <taxon>Sandaracinobacter</taxon>
    </lineage>
</organism>
<dbReference type="Pfam" id="PF01979">
    <property type="entry name" value="Amidohydro_1"/>
    <property type="match status" value="1"/>
</dbReference>
<dbReference type="EMBL" id="VFSU01000034">
    <property type="protein sequence ID" value="TPE58572.1"/>
    <property type="molecule type" value="Genomic_DNA"/>
</dbReference>
<sequence>MFNAYHLARPRKVGCRACELSEIKAQACNEAVAKEASMRRIVKVIISVGGVLTLAVGAAVAIAYWPSPLPPPQRVAAAPPLRIDNVTVVDVETGGLTPHRSILIVNGKIARIAGVDQIGEVPGVRRIDAAGQYVVPGYNNMHSHILGADHPGAGLALMLAEGVTGFRQMSGSERLLKLRREGRLPLNENTPELLETPGDLVMPLNIASTADAGALVTSQKRQGADFIKVGATTPPLLYAILSAARKQGIPVVGHLPEGIDPVLASRNGIHSIEHLGPGDTMWIGCSEKKVALMEEAERHPSVPAPPFPIPEFAQKLLEPLVSRVMARRLLNPAAFEKEEDVRRLQAAFDSYDPQQCRALAQELARNGTWMVPTLVRLRTQYLQDLPEYRIDPAIPYLEPRAYHAWTEVADIFAALPESSRQTFREGYGRSLALTALLADEGVPMMTGTDGSYQTPGLSMGQEFRELARAGLSPLKILQMTTRDPARFLGRTETMGSVAVGKNADLVLLSENPLSDVSNFERITGVVRSGHYHSQEELALMRRRSFQFAQSAAPLLHNFSIRS</sequence>
<dbReference type="AlphaFoldDB" id="A0A501XDH0"/>
<protein>
    <submittedName>
        <fullName evidence="3">Amidohydrolase family protein</fullName>
    </submittedName>
</protein>
<name>A0A501XDH0_9SPHN</name>
<dbReference type="SUPFAM" id="SSF51338">
    <property type="entry name" value="Composite domain of metallo-dependent hydrolases"/>
    <property type="match status" value="1"/>
</dbReference>
<feature type="transmembrane region" description="Helical" evidence="1">
    <location>
        <begin position="44"/>
        <end position="65"/>
    </location>
</feature>
<dbReference type="GO" id="GO:0016810">
    <property type="term" value="F:hydrolase activity, acting on carbon-nitrogen (but not peptide) bonds"/>
    <property type="evidence" value="ECO:0007669"/>
    <property type="project" value="InterPro"/>
</dbReference>
<dbReference type="InterPro" id="IPR032466">
    <property type="entry name" value="Metal_Hydrolase"/>
</dbReference>
<reference evidence="3 4" key="1">
    <citation type="submission" date="2019-06" db="EMBL/GenBank/DDBJ databases">
        <authorList>
            <person name="Lee I."/>
            <person name="Jang G.I."/>
            <person name="Hwang C.Y."/>
        </authorList>
    </citation>
    <scope>NUCLEOTIDE SEQUENCE [LARGE SCALE GENOMIC DNA]</scope>
    <source>
        <strain evidence="3 4">PAMC 28131</strain>
    </source>
</reference>
<dbReference type="PANTHER" id="PTHR43135:SF3">
    <property type="entry name" value="ALPHA-D-RIBOSE 1-METHYLPHOSPHONATE 5-TRIPHOSPHATE DIPHOSPHATASE"/>
    <property type="match status" value="1"/>
</dbReference>
<dbReference type="InterPro" id="IPR051781">
    <property type="entry name" value="Metallo-dep_Hydrolase"/>
</dbReference>
<evidence type="ECO:0000259" key="2">
    <source>
        <dbReference type="Pfam" id="PF01979"/>
    </source>
</evidence>
<dbReference type="PANTHER" id="PTHR43135">
    <property type="entry name" value="ALPHA-D-RIBOSE 1-METHYLPHOSPHONATE 5-TRIPHOSPHATE DIPHOSPHATASE"/>
    <property type="match status" value="1"/>
</dbReference>
<keyword evidence="1" id="KW-1133">Transmembrane helix</keyword>
<accession>A0A501XDH0</accession>
<comment type="caution">
    <text evidence="3">The sequence shown here is derived from an EMBL/GenBank/DDBJ whole genome shotgun (WGS) entry which is preliminary data.</text>
</comment>
<dbReference type="SUPFAM" id="SSF51556">
    <property type="entry name" value="Metallo-dependent hydrolases"/>
    <property type="match status" value="1"/>
</dbReference>
<evidence type="ECO:0000256" key="1">
    <source>
        <dbReference type="SAM" id="Phobius"/>
    </source>
</evidence>
<dbReference type="InterPro" id="IPR011059">
    <property type="entry name" value="Metal-dep_hydrolase_composite"/>
</dbReference>
<proteinExistence type="predicted"/>
<dbReference type="OrthoDB" id="9782972at2"/>